<dbReference type="AlphaFoldDB" id="A0A074MY66"/>
<dbReference type="GO" id="GO:0008684">
    <property type="term" value="F:2-oxopent-4-enoate hydratase activity"/>
    <property type="evidence" value="ECO:0007669"/>
    <property type="project" value="TreeGrafter"/>
</dbReference>
<dbReference type="eggNOG" id="COG3971">
    <property type="taxonomic scope" value="Bacteria"/>
</dbReference>
<dbReference type="STRING" id="1044.EH31_10720"/>
<evidence type="ECO:0000313" key="1">
    <source>
        <dbReference type="EMBL" id="KEO90552.1"/>
    </source>
</evidence>
<accession>A0A074MY66</accession>
<organism evidence="1 2">
    <name type="scientific">Erythrobacter longus</name>
    <dbReference type="NCBI Taxonomy" id="1044"/>
    <lineage>
        <taxon>Bacteria</taxon>
        <taxon>Pseudomonadati</taxon>
        <taxon>Pseudomonadota</taxon>
        <taxon>Alphaproteobacteria</taxon>
        <taxon>Sphingomonadales</taxon>
        <taxon>Erythrobacteraceae</taxon>
        <taxon>Erythrobacter/Porphyrobacter group</taxon>
        <taxon>Erythrobacter</taxon>
    </lineage>
</organism>
<dbReference type="EMBL" id="JMIW01000003">
    <property type="protein sequence ID" value="KEO90552.1"/>
    <property type="molecule type" value="Genomic_DNA"/>
</dbReference>
<evidence type="ECO:0000313" key="2">
    <source>
        <dbReference type="Proteomes" id="UP000027647"/>
    </source>
</evidence>
<evidence type="ECO:0008006" key="3">
    <source>
        <dbReference type="Google" id="ProtNLM"/>
    </source>
</evidence>
<protein>
    <recommendedName>
        <fullName evidence="3">2-keto-4-pentenoate hydratase</fullName>
    </recommendedName>
</protein>
<reference evidence="1 2" key="1">
    <citation type="submission" date="2014-04" db="EMBL/GenBank/DDBJ databases">
        <title>A comprehensive comparison of genomes of Erythrobacter spp. strains.</title>
        <authorList>
            <person name="Zheng Q."/>
        </authorList>
    </citation>
    <scope>NUCLEOTIDE SEQUENCE [LARGE SCALE GENOMIC DNA]</scope>
    <source>
        <strain evidence="1 2">DSM 6997</strain>
    </source>
</reference>
<dbReference type="PANTHER" id="PTHR30143:SF0">
    <property type="entry name" value="2-KETO-4-PENTENOATE HYDRATASE"/>
    <property type="match status" value="1"/>
</dbReference>
<dbReference type="InterPro" id="IPR036663">
    <property type="entry name" value="Fumarylacetoacetase_C_sf"/>
</dbReference>
<dbReference type="Gene3D" id="3.90.850.10">
    <property type="entry name" value="Fumarylacetoacetase-like, C-terminal domain"/>
    <property type="match status" value="1"/>
</dbReference>
<proteinExistence type="predicted"/>
<dbReference type="GO" id="GO:0005737">
    <property type="term" value="C:cytoplasm"/>
    <property type="evidence" value="ECO:0007669"/>
    <property type="project" value="TreeGrafter"/>
</dbReference>
<gene>
    <name evidence="1" type="ORF">EH31_10720</name>
</gene>
<dbReference type="RefSeq" id="WP_051699132.1">
    <property type="nucleotide sequence ID" value="NZ_JMIW01000003.1"/>
</dbReference>
<dbReference type="OrthoDB" id="9792137at2"/>
<dbReference type="SUPFAM" id="SSF56529">
    <property type="entry name" value="FAH"/>
    <property type="match status" value="1"/>
</dbReference>
<name>A0A074MY66_ERYLO</name>
<dbReference type="InterPro" id="IPR050772">
    <property type="entry name" value="Hydratase-Decarb/MhpD_sf"/>
</dbReference>
<comment type="caution">
    <text evidence="1">The sequence shown here is derived from an EMBL/GenBank/DDBJ whole genome shotgun (WGS) entry which is preliminary data.</text>
</comment>
<dbReference type="PANTHER" id="PTHR30143">
    <property type="entry name" value="ACID HYDRATASE"/>
    <property type="match status" value="1"/>
</dbReference>
<keyword evidence="2" id="KW-1185">Reference proteome</keyword>
<sequence length="260" mass="27632">MDTQDLAAQERLGEISRVLVRARQSAKALPGFPGMLPQTFGEAYSIQDLSRGLWQDDVVGWKVGGVPPAFIDRFGETRLVGPIFSRSVKTVTDGGHVEMPVFMGGFAAIEPELIVQLGATRAHDRMFIGAEIASSPLPAINAIGPIAVISDFGNNNGMIIGPEIVDWRERGLGSIPVTCMINDRCVGERDVSDVIGSADQTIAFLLSHGERKGIEMLPGTHISTGAITGVHEAEIGAKSRISFGDYGSFSLSLIAAEPSS</sequence>
<dbReference type="Proteomes" id="UP000027647">
    <property type="component" value="Unassembled WGS sequence"/>
</dbReference>